<comment type="caution">
    <text evidence="1">The sequence shown here is derived from an EMBL/GenBank/DDBJ whole genome shotgun (WGS) entry which is preliminary data.</text>
</comment>
<keyword evidence="2" id="KW-1185">Reference proteome</keyword>
<protein>
    <submittedName>
        <fullName evidence="1">Uncharacterized protein</fullName>
    </submittedName>
</protein>
<gene>
    <name evidence="1" type="ORF">PoB_006181800</name>
</gene>
<evidence type="ECO:0000313" key="2">
    <source>
        <dbReference type="Proteomes" id="UP000735302"/>
    </source>
</evidence>
<evidence type="ECO:0000313" key="1">
    <source>
        <dbReference type="EMBL" id="GFO35313.1"/>
    </source>
</evidence>
<dbReference type="EMBL" id="BLXT01006999">
    <property type="protein sequence ID" value="GFO35313.1"/>
    <property type="molecule type" value="Genomic_DNA"/>
</dbReference>
<dbReference type="AlphaFoldDB" id="A0AAV4CTV9"/>
<dbReference type="Proteomes" id="UP000735302">
    <property type="component" value="Unassembled WGS sequence"/>
</dbReference>
<reference evidence="1 2" key="1">
    <citation type="journal article" date="2021" name="Elife">
        <title>Chloroplast acquisition without the gene transfer in kleptoplastic sea slugs, Plakobranchus ocellatus.</title>
        <authorList>
            <person name="Maeda T."/>
            <person name="Takahashi S."/>
            <person name="Yoshida T."/>
            <person name="Shimamura S."/>
            <person name="Takaki Y."/>
            <person name="Nagai Y."/>
            <person name="Toyoda A."/>
            <person name="Suzuki Y."/>
            <person name="Arimoto A."/>
            <person name="Ishii H."/>
            <person name="Satoh N."/>
            <person name="Nishiyama T."/>
            <person name="Hasebe M."/>
            <person name="Maruyama T."/>
            <person name="Minagawa J."/>
            <person name="Obokata J."/>
            <person name="Shigenobu S."/>
        </authorList>
    </citation>
    <scope>NUCLEOTIDE SEQUENCE [LARGE SCALE GENOMIC DNA]</scope>
</reference>
<sequence length="97" mass="11006">MDRIARTHRHQSACQHGVLKKSIIIISQRGRSVMMMMMMMIAVTGNMEYPTLVSIGKAKTSHLQQCDLRLPALPQTRAPVADLLQWTGYLYKTTPNH</sequence>
<name>A0AAV4CTV9_9GAST</name>
<proteinExistence type="predicted"/>
<accession>A0AAV4CTV9</accession>
<organism evidence="1 2">
    <name type="scientific">Plakobranchus ocellatus</name>
    <dbReference type="NCBI Taxonomy" id="259542"/>
    <lineage>
        <taxon>Eukaryota</taxon>
        <taxon>Metazoa</taxon>
        <taxon>Spiralia</taxon>
        <taxon>Lophotrochozoa</taxon>
        <taxon>Mollusca</taxon>
        <taxon>Gastropoda</taxon>
        <taxon>Heterobranchia</taxon>
        <taxon>Euthyneura</taxon>
        <taxon>Panpulmonata</taxon>
        <taxon>Sacoglossa</taxon>
        <taxon>Placobranchoidea</taxon>
        <taxon>Plakobranchidae</taxon>
        <taxon>Plakobranchus</taxon>
    </lineage>
</organism>